<organism evidence="1 2">
    <name type="scientific">Mucilaginibacter jinjuensis</name>
    <dbReference type="NCBI Taxonomy" id="1176721"/>
    <lineage>
        <taxon>Bacteria</taxon>
        <taxon>Pseudomonadati</taxon>
        <taxon>Bacteroidota</taxon>
        <taxon>Sphingobacteriia</taxon>
        <taxon>Sphingobacteriales</taxon>
        <taxon>Sphingobacteriaceae</taxon>
        <taxon>Mucilaginibacter</taxon>
    </lineage>
</organism>
<accession>A0ABY7T9U6</accession>
<keyword evidence="2" id="KW-1185">Reference proteome</keyword>
<gene>
    <name evidence="1" type="ORF">PQO05_03525</name>
</gene>
<evidence type="ECO:0000313" key="2">
    <source>
        <dbReference type="Proteomes" id="UP001216139"/>
    </source>
</evidence>
<sequence>MEAYIAYPTKEQEKAVEAFFLALNVMFEKRTDDSQLPDHVIAGINRGLEDMAAGRTITLEEFKKKLFVSNEI</sequence>
<proteinExistence type="predicted"/>
<reference evidence="1 2" key="1">
    <citation type="submission" date="2023-02" db="EMBL/GenBank/DDBJ databases">
        <title>Genome sequence of Mucilaginibacter jinjuensis strain KACC 16571.</title>
        <authorList>
            <person name="Kim S."/>
            <person name="Heo J."/>
            <person name="Kwon S.-W."/>
        </authorList>
    </citation>
    <scope>NUCLEOTIDE SEQUENCE [LARGE SCALE GENOMIC DNA]</scope>
    <source>
        <strain evidence="1 2">KACC 16571</strain>
    </source>
</reference>
<evidence type="ECO:0008006" key="3">
    <source>
        <dbReference type="Google" id="ProtNLM"/>
    </source>
</evidence>
<dbReference type="RefSeq" id="WP_273631277.1">
    <property type="nucleotide sequence ID" value="NZ_CP117167.1"/>
</dbReference>
<protein>
    <recommendedName>
        <fullName evidence="3">Antitoxin VbhA domain-containing protein</fullName>
    </recommendedName>
</protein>
<dbReference type="Proteomes" id="UP001216139">
    <property type="component" value="Chromosome"/>
</dbReference>
<dbReference type="EMBL" id="CP117167">
    <property type="protein sequence ID" value="WCT13003.1"/>
    <property type="molecule type" value="Genomic_DNA"/>
</dbReference>
<evidence type="ECO:0000313" key="1">
    <source>
        <dbReference type="EMBL" id="WCT13003.1"/>
    </source>
</evidence>
<name>A0ABY7T9U6_9SPHI</name>